<keyword evidence="2" id="KW-0732">Signal</keyword>
<dbReference type="NCBIfam" id="NF040941">
    <property type="entry name" value="GGGWT_bact"/>
    <property type="match status" value="1"/>
</dbReference>
<evidence type="ECO:0000313" key="4">
    <source>
        <dbReference type="Proteomes" id="UP001221686"/>
    </source>
</evidence>
<feature type="signal peptide" evidence="2">
    <location>
        <begin position="1"/>
        <end position="20"/>
    </location>
</feature>
<dbReference type="SUPFAM" id="SSF56496">
    <property type="entry name" value="Fibrinogen C-terminal domain-like"/>
    <property type="match status" value="1"/>
</dbReference>
<evidence type="ECO:0000256" key="1">
    <source>
        <dbReference type="SAM" id="MobiDB-lite"/>
    </source>
</evidence>
<dbReference type="PROSITE" id="PS51257">
    <property type="entry name" value="PROKAR_LIPOPROTEIN"/>
    <property type="match status" value="1"/>
</dbReference>
<dbReference type="Proteomes" id="UP001221686">
    <property type="component" value="Unassembled WGS sequence"/>
</dbReference>
<feature type="chain" id="PRO_5046154640" evidence="2">
    <location>
        <begin position="21"/>
        <end position="314"/>
    </location>
</feature>
<dbReference type="RefSeq" id="WP_272086815.1">
    <property type="nucleotide sequence ID" value="NZ_JAQNDL010000001.1"/>
</dbReference>
<feature type="compositionally biased region" description="Low complexity" evidence="1">
    <location>
        <begin position="28"/>
        <end position="69"/>
    </location>
</feature>
<keyword evidence="4" id="KW-1185">Reference proteome</keyword>
<gene>
    <name evidence="3" type="ORF">POL25_15625</name>
</gene>
<organism evidence="3 4">
    <name type="scientific">Nannocystis bainbridge</name>
    <dbReference type="NCBI Taxonomy" id="2995303"/>
    <lineage>
        <taxon>Bacteria</taxon>
        <taxon>Pseudomonadati</taxon>
        <taxon>Myxococcota</taxon>
        <taxon>Polyangia</taxon>
        <taxon>Nannocystales</taxon>
        <taxon>Nannocystaceae</taxon>
        <taxon>Nannocystis</taxon>
    </lineage>
</organism>
<accession>A0ABT5E0V6</accession>
<dbReference type="InterPro" id="IPR036056">
    <property type="entry name" value="Fibrinogen-like_C"/>
</dbReference>
<comment type="caution">
    <text evidence="3">The sequence shown here is derived from an EMBL/GenBank/DDBJ whole genome shotgun (WGS) entry which is preliminary data.</text>
</comment>
<protein>
    <submittedName>
        <fullName evidence="3">Fibrinogen-like YCDxxxxGGGW domain-containing protein</fullName>
    </submittedName>
</protein>
<sequence length="314" mass="31856">MSFKTCLFVTALALPGLLLGCGDPAPGGTTGGTDDTTDTGSSSGPGTSLTEPTTTESVMTSDTLTTNTTDVPDGCGDGVKNGEESDIDCGGTCSPCGGGLACDEDVDCSSDNCDAGTCVALPASCMQLLDAKPDLPSGTYPLDPDGDGTAADFYCDMDPESPGWTQVFAAGGEGTWTPEVEGACGDLGAMMGPFGMGDVLLLATTAAAVPHKQLRVVAEAVVMDSWDAFNGEQLLIKLDDVDIFSHLCDSASPFSCNQDEDACGSGGVGDGVLPIATDPATHEGDAIALSFTSNLDEPIEDESWGIRDVAVFVK</sequence>
<dbReference type="EMBL" id="JAQNDL010000001">
    <property type="protein sequence ID" value="MDC0718337.1"/>
    <property type="molecule type" value="Genomic_DNA"/>
</dbReference>
<evidence type="ECO:0000313" key="3">
    <source>
        <dbReference type="EMBL" id="MDC0718337.1"/>
    </source>
</evidence>
<proteinExistence type="predicted"/>
<name>A0ABT5E0V6_9BACT</name>
<dbReference type="Gene3D" id="2.60.120.1000">
    <property type="match status" value="1"/>
</dbReference>
<feature type="region of interest" description="Disordered" evidence="1">
    <location>
        <begin position="28"/>
        <end position="79"/>
    </location>
</feature>
<reference evidence="3 4" key="1">
    <citation type="submission" date="2022-11" db="EMBL/GenBank/DDBJ databases">
        <title>Minimal conservation of predation-associated metabolite biosynthetic gene clusters underscores biosynthetic potential of Myxococcota including descriptions for ten novel species: Archangium lansinium sp. nov., Myxococcus landrumus sp. nov., Nannocystis bai.</title>
        <authorList>
            <person name="Ahearne A."/>
            <person name="Stevens C."/>
            <person name="Dowd S."/>
        </authorList>
    </citation>
    <scope>NUCLEOTIDE SEQUENCE [LARGE SCALE GENOMIC DNA]</scope>
    <source>
        <strain evidence="3 4">BB15-2</strain>
    </source>
</reference>
<evidence type="ECO:0000256" key="2">
    <source>
        <dbReference type="SAM" id="SignalP"/>
    </source>
</evidence>